<feature type="region of interest" description="Disordered" evidence="1">
    <location>
        <begin position="10"/>
        <end position="36"/>
    </location>
</feature>
<dbReference type="Proteomes" id="UP000316968">
    <property type="component" value="Chromosome"/>
</dbReference>
<dbReference type="RefSeq" id="WP_141446688.1">
    <property type="nucleotide sequence ID" value="NZ_CP041217.1"/>
</dbReference>
<reference evidence="3 4" key="1">
    <citation type="submission" date="2019-06" db="EMBL/GenBank/DDBJ databases">
        <title>Saccharibacillus brassicae sp. nov., an endophytic bacterium isolated from Chinese cabbage seeds (Brassica pekinensis).</title>
        <authorList>
            <person name="Jiang L."/>
            <person name="Lee J."/>
            <person name="Kim S.W."/>
        </authorList>
    </citation>
    <scope>NUCLEOTIDE SEQUENCE [LARGE SCALE GENOMIC DNA]</scope>
    <source>
        <strain evidence="4">KCTC 43072 / ATSA2</strain>
    </source>
</reference>
<evidence type="ECO:0000313" key="3">
    <source>
        <dbReference type="EMBL" id="QDH20293.1"/>
    </source>
</evidence>
<feature type="compositionally biased region" description="Low complexity" evidence="1">
    <location>
        <begin position="19"/>
        <end position="28"/>
    </location>
</feature>
<dbReference type="OrthoDB" id="1279at2"/>
<dbReference type="InterPro" id="IPR046865">
    <property type="entry name" value="FapA_b_solenoid"/>
</dbReference>
<proteinExistence type="predicted"/>
<dbReference type="PANTHER" id="PTHR38032:SF1">
    <property type="entry name" value="RNA-BINDING PROTEIN KHPB N-TERMINAL DOMAIN-CONTAINING PROTEIN"/>
    <property type="match status" value="1"/>
</dbReference>
<dbReference type="AlphaFoldDB" id="A0A4Y6URL6"/>
<evidence type="ECO:0000259" key="2">
    <source>
        <dbReference type="Pfam" id="PF20250"/>
    </source>
</evidence>
<dbReference type="EMBL" id="CP041217">
    <property type="protein sequence ID" value="QDH20293.1"/>
    <property type="molecule type" value="Genomic_DNA"/>
</dbReference>
<gene>
    <name evidence="3" type="ORF">FFV09_05095</name>
</gene>
<accession>A0A4Y6URL6</accession>
<dbReference type="KEGG" id="saca:FFV09_05095"/>
<keyword evidence="4" id="KW-1185">Reference proteome</keyword>
<sequence>MPESLIVPEKPDLFDVPASTGSGSVTHPPSSPPVHADGTIRVRAGKFQVTDPAGEGEPAVLLPAAPLRFWLNGAELLSASAVRSVDRIEWEYPDEPMYDIEVSPDRMQAVIRVFAEIRHAWTLADTAAARTLSPSARPDTDTVVRRLGIAELMAEVGALGIRQHLDVPAIVQALQQANGQPAAFAFGRQPLPGRDAELELRFEECIENAFEEAGGSLDYRSHLRIPSVQPGDLLARVIPSEPGMPGYDVYGESIAAPPVRELDVRARQHVEEREPGVFVAAKSGRPCITEGAVRYLDVSDAYVVQGDVNLKTGHIVFSGDVTIQGNVTDNMIVESLGNVYVSGGVYHSTITAAGSIVVQGSTIGSCLYSGSFGLTFNRLYHLSMQLKDETAMLLQAARTLYAEVGRRGQSARFGQVVLLLMKTKFKEIQPRVRELLQVLVAVQRSTGGASNEFADDLNLMLSPAQMIESLDEPLLVRLQGSLEREHSFVNDMQQGDSRIELSRCQTSTIKSNGDLVIHREGVMQSDLYSTGSITFVHPVSVCRGSCLEAEERIDARIVGSAGGAPCILRARQSIHVHRMFEGKISVGTQHRNILTPVQDYTFGIPEPDANAVPG</sequence>
<evidence type="ECO:0000313" key="4">
    <source>
        <dbReference type="Proteomes" id="UP000316968"/>
    </source>
</evidence>
<protein>
    <submittedName>
        <fullName evidence="3">DUF342 domain-containing protein</fullName>
    </submittedName>
</protein>
<dbReference type="InterPro" id="IPR005646">
    <property type="entry name" value="FapA"/>
</dbReference>
<dbReference type="InterPro" id="IPR046866">
    <property type="entry name" value="FapA_N"/>
</dbReference>
<dbReference type="Pfam" id="PF03961">
    <property type="entry name" value="FapA"/>
    <property type="match status" value="1"/>
</dbReference>
<feature type="domain" description="Flagellar Assembly Protein A N-terminal region" evidence="2">
    <location>
        <begin position="99"/>
        <end position="290"/>
    </location>
</feature>
<organism evidence="3 4">
    <name type="scientific">Saccharibacillus brassicae</name>
    <dbReference type="NCBI Taxonomy" id="2583377"/>
    <lineage>
        <taxon>Bacteria</taxon>
        <taxon>Bacillati</taxon>
        <taxon>Bacillota</taxon>
        <taxon>Bacilli</taxon>
        <taxon>Bacillales</taxon>
        <taxon>Paenibacillaceae</taxon>
        <taxon>Saccharibacillus</taxon>
    </lineage>
</organism>
<evidence type="ECO:0000256" key="1">
    <source>
        <dbReference type="SAM" id="MobiDB-lite"/>
    </source>
</evidence>
<dbReference type="PANTHER" id="PTHR38032">
    <property type="entry name" value="POLYMERASE-RELATED"/>
    <property type="match status" value="1"/>
</dbReference>
<dbReference type="Pfam" id="PF20250">
    <property type="entry name" value="FapA_N"/>
    <property type="match status" value="1"/>
</dbReference>
<name>A0A4Y6URL6_SACBS</name>